<dbReference type="GO" id="GO:0005634">
    <property type="term" value="C:nucleus"/>
    <property type="evidence" value="ECO:0007669"/>
    <property type="project" value="UniProtKB-SubCell"/>
</dbReference>
<dbReference type="InterPro" id="IPR044961">
    <property type="entry name" value="MS5/SDI1"/>
</dbReference>
<gene>
    <name evidence="7" type="ORF">ARALYDRAFT_662083</name>
</gene>
<evidence type="ECO:0000256" key="1">
    <source>
        <dbReference type="ARBA" id="ARBA00004123"/>
    </source>
</evidence>
<dbReference type="PANTHER" id="PTHR36326:SF2">
    <property type="entry name" value="PROTEIN SULFUR DEFICIENCY-INDUCED 2"/>
    <property type="match status" value="1"/>
</dbReference>
<dbReference type="Proteomes" id="UP000008694">
    <property type="component" value="Unassembled WGS sequence"/>
</dbReference>
<keyword evidence="4" id="KW-0175">Coiled coil</keyword>
<reference evidence="8" key="1">
    <citation type="journal article" date="2011" name="Nat. Genet.">
        <title>The Arabidopsis lyrata genome sequence and the basis of rapid genome size change.</title>
        <authorList>
            <person name="Hu T.T."/>
            <person name="Pattyn P."/>
            <person name="Bakker E.G."/>
            <person name="Cao J."/>
            <person name="Cheng J.-F."/>
            <person name="Clark R.M."/>
            <person name="Fahlgren N."/>
            <person name="Fawcett J.A."/>
            <person name="Grimwood J."/>
            <person name="Gundlach H."/>
            <person name="Haberer G."/>
            <person name="Hollister J.D."/>
            <person name="Ossowski S."/>
            <person name="Ottilar R.P."/>
            <person name="Salamov A.A."/>
            <person name="Schneeberger K."/>
            <person name="Spannagl M."/>
            <person name="Wang X."/>
            <person name="Yang L."/>
            <person name="Nasrallah M.E."/>
            <person name="Bergelson J."/>
            <person name="Carrington J.C."/>
            <person name="Gaut B.S."/>
            <person name="Schmutz J."/>
            <person name="Mayer K.F.X."/>
            <person name="Van de Peer Y."/>
            <person name="Grigoriev I.V."/>
            <person name="Nordborg M."/>
            <person name="Weigel D."/>
            <person name="Guo Y.-L."/>
        </authorList>
    </citation>
    <scope>NUCLEOTIDE SEQUENCE [LARGE SCALE GENOMIC DNA]</scope>
    <source>
        <strain evidence="8">cv. MN47</strain>
    </source>
</reference>
<sequence>IWMPRITKVKPTNTARSHGKKFMVTVEKKTTRILGNFGWAYMQLRDYTAAKDVYWKAQVIEPEGMLANIKCMVEILPKLLEGME</sequence>
<dbReference type="InterPro" id="IPR019734">
    <property type="entry name" value="TPR_rpt"/>
</dbReference>
<dbReference type="Gramene" id="Al_scaffold_0006_2148">
    <property type="protein sequence ID" value="Al_scaffold_0006_2148"/>
    <property type="gene ID" value="Al_scaffold_0006_2148"/>
</dbReference>
<dbReference type="AlphaFoldDB" id="D7M1J2"/>
<evidence type="ECO:0000256" key="4">
    <source>
        <dbReference type="ARBA" id="ARBA00023054"/>
    </source>
</evidence>
<accession>D7M1J2</accession>
<feature type="repeat" description="TPR" evidence="6">
    <location>
        <begin position="31"/>
        <end position="64"/>
    </location>
</feature>
<keyword evidence="3 6" id="KW-0802">TPR repeat</keyword>
<dbReference type="PROSITE" id="PS50005">
    <property type="entry name" value="TPR"/>
    <property type="match status" value="1"/>
</dbReference>
<evidence type="ECO:0000256" key="6">
    <source>
        <dbReference type="PROSITE-ProRule" id="PRU00339"/>
    </source>
</evidence>
<keyword evidence="8" id="KW-1185">Reference proteome</keyword>
<organism evidence="8">
    <name type="scientific">Arabidopsis lyrata subsp. lyrata</name>
    <name type="common">Lyre-leaved rock-cress</name>
    <dbReference type="NCBI Taxonomy" id="81972"/>
    <lineage>
        <taxon>Eukaryota</taxon>
        <taxon>Viridiplantae</taxon>
        <taxon>Streptophyta</taxon>
        <taxon>Embryophyta</taxon>
        <taxon>Tracheophyta</taxon>
        <taxon>Spermatophyta</taxon>
        <taxon>Magnoliopsida</taxon>
        <taxon>eudicotyledons</taxon>
        <taxon>Gunneridae</taxon>
        <taxon>Pentapetalae</taxon>
        <taxon>rosids</taxon>
        <taxon>malvids</taxon>
        <taxon>Brassicales</taxon>
        <taxon>Brassicaceae</taxon>
        <taxon>Camelineae</taxon>
        <taxon>Arabidopsis</taxon>
    </lineage>
</organism>
<keyword evidence="5" id="KW-0539">Nucleus</keyword>
<dbReference type="EMBL" id="GL348718">
    <property type="protein sequence ID" value="EFH48277.1"/>
    <property type="molecule type" value="Genomic_DNA"/>
</dbReference>
<dbReference type="PANTHER" id="PTHR36326">
    <property type="entry name" value="PROTEIN POLLENLESS 3-LIKE 2"/>
    <property type="match status" value="1"/>
</dbReference>
<evidence type="ECO:0000313" key="8">
    <source>
        <dbReference type="Proteomes" id="UP000008694"/>
    </source>
</evidence>
<name>D7M1J2_ARALL</name>
<keyword evidence="2" id="KW-0677">Repeat</keyword>
<evidence type="ECO:0000313" key="7">
    <source>
        <dbReference type="EMBL" id="EFH48277.1"/>
    </source>
</evidence>
<proteinExistence type="predicted"/>
<comment type="subcellular location">
    <subcellularLocation>
        <location evidence="1">Nucleus</location>
    </subcellularLocation>
</comment>
<dbReference type="STRING" id="81972.D7M1J2"/>
<protein>
    <submittedName>
        <fullName evidence="7">Predicted protein</fullName>
    </submittedName>
</protein>
<feature type="non-terminal residue" evidence="7">
    <location>
        <position position="1"/>
    </location>
</feature>
<dbReference type="HOGENOM" id="CLU_2534085_0_0_1"/>
<evidence type="ECO:0000256" key="2">
    <source>
        <dbReference type="ARBA" id="ARBA00022737"/>
    </source>
</evidence>
<evidence type="ECO:0000256" key="3">
    <source>
        <dbReference type="ARBA" id="ARBA00022803"/>
    </source>
</evidence>
<evidence type="ECO:0000256" key="5">
    <source>
        <dbReference type="ARBA" id="ARBA00023242"/>
    </source>
</evidence>